<keyword evidence="3" id="KW-1185">Reference proteome</keyword>
<comment type="caution">
    <text evidence="2">The sequence shown here is derived from an EMBL/GenBank/DDBJ whole genome shotgun (WGS) entry which is preliminary data.</text>
</comment>
<feature type="chain" id="PRO_5005549100" evidence="1">
    <location>
        <begin position="21"/>
        <end position="103"/>
    </location>
</feature>
<dbReference type="EMBL" id="AJIL01000353">
    <property type="protein sequence ID" value="KNE89489.1"/>
    <property type="molecule type" value="Genomic_DNA"/>
</dbReference>
<name>A0A0L0URZ1_9BASI</name>
<feature type="signal peptide" evidence="1">
    <location>
        <begin position="1"/>
        <end position="20"/>
    </location>
</feature>
<keyword evidence="1" id="KW-0732">Signal</keyword>
<reference evidence="3" key="1">
    <citation type="submission" date="2014-03" db="EMBL/GenBank/DDBJ databases">
        <title>The Genome Sequence of Puccinia striiformis f. sp. tritici PST-78.</title>
        <authorList>
            <consortium name="The Broad Institute Genome Sequencing Platform"/>
            <person name="Cuomo C."/>
            <person name="Hulbert S."/>
            <person name="Chen X."/>
            <person name="Walker B."/>
            <person name="Young S.K."/>
            <person name="Zeng Q."/>
            <person name="Gargeya S."/>
            <person name="Fitzgerald M."/>
            <person name="Haas B."/>
            <person name="Abouelleil A."/>
            <person name="Alvarado L."/>
            <person name="Arachchi H.M."/>
            <person name="Berlin A.M."/>
            <person name="Chapman S.B."/>
            <person name="Goldberg J."/>
            <person name="Griggs A."/>
            <person name="Gujja S."/>
            <person name="Hansen M."/>
            <person name="Howarth C."/>
            <person name="Imamovic A."/>
            <person name="Larimer J."/>
            <person name="McCowan C."/>
            <person name="Montmayeur A."/>
            <person name="Murphy C."/>
            <person name="Neiman D."/>
            <person name="Pearson M."/>
            <person name="Priest M."/>
            <person name="Roberts A."/>
            <person name="Saif S."/>
            <person name="Shea T."/>
            <person name="Sisk P."/>
            <person name="Sykes S."/>
            <person name="Wortman J."/>
            <person name="Nusbaum C."/>
            <person name="Birren B."/>
        </authorList>
    </citation>
    <scope>NUCLEOTIDE SEQUENCE [LARGE SCALE GENOMIC DNA]</scope>
    <source>
        <strain evidence="3">race PST-78</strain>
    </source>
</reference>
<dbReference type="Proteomes" id="UP000054564">
    <property type="component" value="Unassembled WGS sequence"/>
</dbReference>
<evidence type="ECO:0000313" key="2">
    <source>
        <dbReference type="EMBL" id="KNE89489.1"/>
    </source>
</evidence>
<dbReference type="AlphaFoldDB" id="A0A0L0URZ1"/>
<evidence type="ECO:0000256" key="1">
    <source>
        <dbReference type="SAM" id="SignalP"/>
    </source>
</evidence>
<gene>
    <name evidence="2" type="ORF">PSTG_17053</name>
</gene>
<sequence>MSLLRFLVVLACSATFGVSAANPKTTVEFECGQPRPIGWCAIKRPSKSIYMVADANVVVSGSGGRGYNCINKGESKWCCPLTWVPDSRGNAIIIDFEMTCSRK</sequence>
<evidence type="ECO:0000313" key="3">
    <source>
        <dbReference type="Proteomes" id="UP000054564"/>
    </source>
</evidence>
<organism evidence="2 3">
    <name type="scientific">Puccinia striiformis f. sp. tritici PST-78</name>
    <dbReference type="NCBI Taxonomy" id="1165861"/>
    <lineage>
        <taxon>Eukaryota</taxon>
        <taxon>Fungi</taxon>
        <taxon>Dikarya</taxon>
        <taxon>Basidiomycota</taxon>
        <taxon>Pucciniomycotina</taxon>
        <taxon>Pucciniomycetes</taxon>
        <taxon>Pucciniales</taxon>
        <taxon>Pucciniaceae</taxon>
        <taxon>Puccinia</taxon>
    </lineage>
</organism>
<proteinExistence type="predicted"/>
<accession>A0A0L0URZ1</accession>
<protein>
    <submittedName>
        <fullName evidence="2">Uncharacterized protein</fullName>
    </submittedName>
</protein>